<feature type="non-terminal residue" evidence="3">
    <location>
        <position position="189"/>
    </location>
</feature>
<evidence type="ECO:0000259" key="2">
    <source>
        <dbReference type="Pfam" id="PF00266"/>
    </source>
</evidence>
<keyword evidence="1" id="KW-0663">Pyridoxal phosphate</keyword>
<dbReference type="Pfam" id="PF00266">
    <property type="entry name" value="Aminotran_5"/>
    <property type="match status" value="1"/>
</dbReference>
<dbReference type="Gene3D" id="3.40.640.10">
    <property type="entry name" value="Type I PLP-dependent aspartate aminotransferase-like (Major domain)"/>
    <property type="match status" value="1"/>
</dbReference>
<evidence type="ECO:0000313" key="3">
    <source>
        <dbReference type="EMBL" id="EQD57132.1"/>
    </source>
</evidence>
<reference evidence="3" key="2">
    <citation type="journal article" date="2014" name="ISME J.">
        <title>Microbial stratification in low pH oxic and suboxic macroscopic growths along an acid mine drainage.</title>
        <authorList>
            <person name="Mendez-Garcia C."/>
            <person name="Mesa V."/>
            <person name="Sprenger R.R."/>
            <person name="Richter M."/>
            <person name="Diez M.S."/>
            <person name="Solano J."/>
            <person name="Bargiela R."/>
            <person name="Golyshina O.V."/>
            <person name="Manteca A."/>
            <person name="Ramos J.L."/>
            <person name="Gallego J.R."/>
            <person name="Llorente I."/>
            <person name="Martins Dos Santos V.A."/>
            <person name="Jensen O.N."/>
            <person name="Pelaez A.I."/>
            <person name="Sanchez J."/>
            <person name="Ferrer M."/>
        </authorList>
    </citation>
    <scope>NUCLEOTIDE SEQUENCE</scope>
</reference>
<evidence type="ECO:0000256" key="1">
    <source>
        <dbReference type="ARBA" id="ARBA00022898"/>
    </source>
</evidence>
<keyword evidence="3" id="KW-0032">Aminotransferase</keyword>
<feature type="domain" description="Aminotransferase class V" evidence="2">
    <location>
        <begin position="2"/>
        <end position="188"/>
    </location>
</feature>
<proteinExistence type="predicted"/>
<protein>
    <submittedName>
        <fullName evidence="3">Aminotransferase, class V/Cysteine desulfurase</fullName>
    </submittedName>
</protein>
<dbReference type="GO" id="GO:0008483">
    <property type="term" value="F:transaminase activity"/>
    <property type="evidence" value="ECO:0007669"/>
    <property type="project" value="UniProtKB-KW"/>
</dbReference>
<dbReference type="PANTHER" id="PTHR43586:SF8">
    <property type="entry name" value="CYSTEINE DESULFURASE 1, CHLOROPLASTIC"/>
    <property type="match status" value="1"/>
</dbReference>
<organism evidence="3">
    <name type="scientific">mine drainage metagenome</name>
    <dbReference type="NCBI Taxonomy" id="410659"/>
    <lineage>
        <taxon>unclassified sequences</taxon>
        <taxon>metagenomes</taxon>
        <taxon>ecological metagenomes</taxon>
    </lineage>
</organism>
<dbReference type="AlphaFoldDB" id="T1AIN4"/>
<dbReference type="InterPro" id="IPR000192">
    <property type="entry name" value="Aminotrans_V_dom"/>
</dbReference>
<reference evidence="3" key="1">
    <citation type="submission" date="2013-08" db="EMBL/GenBank/DDBJ databases">
        <authorList>
            <person name="Mendez C."/>
            <person name="Richter M."/>
            <person name="Ferrer M."/>
            <person name="Sanchez J."/>
        </authorList>
    </citation>
    <scope>NUCLEOTIDE SEQUENCE</scope>
</reference>
<dbReference type="SUPFAM" id="SSF53383">
    <property type="entry name" value="PLP-dependent transferases"/>
    <property type="match status" value="1"/>
</dbReference>
<dbReference type="EMBL" id="AUZZ01003382">
    <property type="protein sequence ID" value="EQD57132.1"/>
    <property type="molecule type" value="Genomic_DNA"/>
</dbReference>
<dbReference type="InterPro" id="IPR015424">
    <property type="entry name" value="PyrdxlP-dep_Trfase"/>
</dbReference>
<name>T1AIN4_9ZZZZ</name>
<dbReference type="InterPro" id="IPR015421">
    <property type="entry name" value="PyrdxlP-dep_Trfase_major"/>
</dbReference>
<gene>
    <name evidence="3" type="ORF">B2A_04953</name>
</gene>
<keyword evidence="3" id="KW-0808">Transferase</keyword>
<sequence length="189" mass="21053">MVYLDNAATTQKPTEVIEAVVDFYTNYCSNVHRGVYRLGEEATEKFNKARENIGNFIGAKDNEIVFVRNTTEALNLLANSLGSKLGEGDEIILSNSEHHSNIVPWQMLRERKNVKIKFINSKHTETIKPDDVADLITKKTRIVSLTACSNILGNINDMKEITNVVHDSGAIMIVDGAQSVPHMPVKVKD</sequence>
<comment type="caution">
    <text evidence="3">The sequence shown here is derived from an EMBL/GenBank/DDBJ whole genome shotgun (WGS) entry which is preliminary data.</text>
</comment>
<accession>T1AIN4</accession>
<dbReference type="PANTHER" id="PTHR43586">
    <property type="entry name" value="CYSTEINE DESULFURASE"/>
    <property type="match status" value="1"/>
</dbReference>